<evidence type="ECO:0000256" key="1">
    <source>
        <dbReference type="SAM" id="Phobius"/>
    </source>
</evidence>
<accession>A0A939BNG5</accession>
<dbReference type="EMBL" id="JAFBDQ010000001">
    <property type="protein sequence ID" value="MBM7555203.1"/>
    <property type="molecule type" value="Genomic_DNA"/>
</dbReference>
<protein>
    <submittedName>
        <fullName evidence="2">Competence protein ComGC</fullName>
    </submittedName>
</protein>
<dbReference type="AlphaFoldDB" id="A0A939BNG5"/>
<name>A0A939BNG5_9FIRM</name>
<keyword evidence="3" id="KW-1185">Reference proteome</keyword>
<evidence type="ECO:0000313" key="2">
    <source>
        <dbReference type="EMBL" id="MBM7555203.1"/>
    </source>
</evidence>
<dbReference type="Proteomes" id="UP000774000">
    <property type="component" value="Unassembled WGS sequence"/>
</dbReference>
<reference evidence="2" key="1">
    <citation type="submission" date="2021-01" db="EMBL/GenBank/DDBJ databases">
        <title>Genomic Encyclopedia of Type Strains, Phase IV (KMG-IV): sequencing the most valuable type-strain genomes for metagenomic binning, comparative biology and taxonomic classification.</title>
        <authorList>
            <person name="Goeker M."/>
        </authorList>
    </citation>
    <scope>NUCLEOTIDE SEQUENCE</scope>
    <source>
        <strain evidence="2">DSM 23230</strain>
    </source>
</reference>
<keyword evidence="1" id="KW-0812">Transmembrane</keyword>
<keyword evidence="1" id="KW-0472">Membrane</keyword>
<organism evidence="2 3">
    <name type="scientific">Halanaerobacter jeridensis</name>
    <dbReference type="NCBI Taxonomy" id="706427"/>
    <lineage>
        <taxon>Bacteria</taxon>
        <taxon>Bacillati</taxon>
        <taxon>Bacillota</taxon>
        <taxon>Clostridia</taxon>
        <taxon>Halanaerobiales</taxon>
        <taxon>Halobacteroidaceae</taxon>
        <taxon>Halanaerobacter</taxon>
    </lineage>
</organism>
<feature type="transmembrane region" description="Helical" evidence="1">
    <location>
        <begin position="6"/>
        <end position="33"/>
    </location>
</feature>
<evidence type="ECO:0000313" key="3">
    <source>
        <dbReference type="Proteomes" id="UP000774000"/>
    </source>
</evidence>
<dbReference type="RefSeq" id="WP_204699933.1">
    <property type="nucleotide sequence ID" value="NZ_JAFBDQ010000001.1"/>
</dbReference>
<proteinExistence type="predicted"/>
<gene>
    <name evidence="2" type="ORF">JOC47_000027</name>
</gene>
<sequence>MKEESAYILVEIMLVSLLFSLVVFLLAMMNLTAVELWDFNRNRVNLQREAVITMEMMVDIINQASAVKDITENEMTVLTADGDWEKIYYKEGQGLCWAANNNVLSRKVVSVKFDKESESFLIINLELKSHGKLKKLITGVEL</sequence>
<comment type="caution">
    <text evidence="2">The sequence shown here is derived from an EMBL/GenBank/DDBJ whole genome shotgun (WGS) entry which is preliminary data.</text>
</comment>
<keyword evidence="1" id="KW-1133">Transmembrane helix</keyword>